<dbReference type="PANTHER" id="PTHR41287">
    <property type="match status" value="1"/>
</dbReference>
<organism evidence="3 4">
    <name type="scientific">Thermomonas brevis</name>
    <dbReference type="NCBI Taxonomy" id="215691"/>
    <lineage>
        <taxon>Bacteria</taxon>
        <taxon>Pseudomonadati</taxon>
        <taxon>Pseudomonadota</taxon>
        <taxon>Gammaproteobacteria</taxon>
        <taxon>Lysobacterales</taxon>
        <taxon>Lysobacteraceae</taxon>
        <taxon>Thermomonas</taxon>
    </lineage>
</organism>
<dbReference type="Pfam" id="PF03354">
    <property type="entry name" value="TerL_ATPase"/>
    <property type="match status" value="1"/>
</dbReference>
<proteinExistence type="predicted"/>
<evidence type="ECO:0000313" key="3">
    <source>
        <dbReference type="EMBL" id="QNN47194.1"/>
    </source>
</evidence>
<dbReference type="InterPro" id="IPR027417">
    <property type="entry name" value="P-loop_NTPase"/>
</dbReference>
<dbReference type="Pfam" id="PF20441">
    <property type="entry name" value="TerL_nuclease"/>
    <property type="match status" value="1"/>
</dbReference>
<sequence length="512" mass="57444">MGYWYDEAAAERAVAFFAECLTHTTGEWRGQPFVLAEWQADRIVRPLFGWKRADGTRRYRTAFIAVPRKAGKTTLAAGLALYAAFADGEPGAQVINAAADREQARLCFDIARQMVEAEPELLSRADVFKNAITLPEMGSSYRVLSSDAYTKHGLNCHYIGADELHCWPGRELWDTLVTSTGARRQPLTVVTTTAGYDRHSLCYELWEHARKVRDGIIDDPSFLPVLFAADEDDDWKDPATWAKAHPGYGITVQRDYFEQECAKAQATPAYENSFRRLLLNQWTEQDSRWLAMDAWDGCRGELPELQGRECWAGLDLASTTDLSAFVLAFHVGDKLILKPHFWIPEDTIRERVRRDRVPYDQWVAQGLITATPGAVTDYDYIRRDIGELAERYQLREVAFDRWNATQLTTQLAGDGLALVGFGQGFASMAGPSRELERRIVGRELLHDGNPVLRWMVSNVTVETDPAGNLKPSKAKSTERIDGVVAACMAIGRWQQAEAAPVDPYASRGLAFV</sequence>
<dbReference type="AlphaFoldDB" id="A0A7G9QV19"/>
<name>A0A7G9QV19_9GAMM</name>
<keyword evidence="4" id="KW-1185">Reference proteome</keyword>
<accession>A0A7G9QV19</accession>
<dbReference type="KEGG" id="tbv:H9L17_03310"/>
<feature type="domain" description="Terminase large subunit-like endonuclease" evidence="2">
    <location>
        <begin position="217"/>
        <end position="497"/>
    </location>
</feature>
<dbReference type="Gene3D" id="3.30.420.240">
    <property type="match status" value="1"/>
</dbReference>
<dbReference type="RefSeq" id="WP_187570941.1">
    <property type="nucleotide sequence ID" value="NZ_CP060711.1"/>
</dbReference>
<dbReference type="GO" id="GO:0004519">
    <property type="term" value="F:endonuclease activity"/>
    <property type="evidence" value="ECO:0007669"/>
    <property type="project" value="InterPro"/>
</dbReference>
<dbReference type="EMBL" id="CP060711">
    <property type="protein sequence ID" value="QNN47194.1"/>
    <property type="molecule type" value="Genomic_DNA"/>
</dbReference>
<reference evidence="3 4" key="1">
    <citation type="submission" date="2020-08" db="EMBL/GenBank/DDBJ databases">
        <title>Genome sequence of Thermomonas brevis KACC 16975T.</title>
        <authorList>
            <person name="Hyun D.-W."/>
            <person name="Bae J.-W."/>
        </authorList>
    </citation>
    <scope>NUCLEOTIDE SEQUENCE [LARGE SCALE GENOMIC DNA]</scope>
    <source>
        <strain evidence="3 4">KACC 16975</strain>
    </source>
</reference>
<dbReference type="InterPro" id="IPR005021">
    <property type="entry name" value="Terminase_largesu-like"/>
</dbReference>
<dbReference type="InterPro" id="IPR046461">
    <property type="entry name" value="TerL_ATPase"/>
</dbReference>
<dbReference type="Proteomes" id="UP000515977">
    <property type="component" value="Chromosome"/>
</dbReference>
<feature type="domain" description="Terminase large subunit-like ATPase" evidence="1">
    <location>
        <begin position="43"/>
        <end position="210"/>
    </location>
</feature>
<dbReference type="Gene3D" id="3.40.50.300">
    <property type="entry name" value="P-loop containing nucleotide triphosphate hydrolases"/>
    <property type="match status" value="1"/>
</dbReference>
<gene>
    <name evidence="3" type="ORF">H9L17_03310</name>
</gene>
<dbReference type="PANTHER" id="PTHR41287:SF1">
    <property type="entry name" value="PROTEIN YMFN"/>
    <property type="match status" value="1"/>
</dbReference>
<evidence type="ECO:0000259" key="2">
    <source>
        <dbReference type="Pfam" id="PF20441"/>
    </source>
</evidence>
<protein>
    <submittedName>
        <fullName evidence="3">Terminase large subunit</fullName>
    </submittedName>
</protein>
<evidence type="ECO:0000259" key="1">
    <source>
        <dbReference type="Pfam" id="PF03354"/>
    </source>
</evidence>
<evidence type="ECO:0000313" key="4">
    <source>
        <dbReference type="Proteomes" id="UP000515977"/>
    </source>
</evidence>
<dbReference type="InterPro" id="IPR046462">
    <property type="entry name" value="TerL_nuclease"/>
</dbReference>